<proteinExistence type="predicted"/>
<reference evidence="2" key="1">
    <citation type="submission" date="2018-04" db="EMBL/GenBank/DDBJ databases">
        <title>Whole genome sequencing of Hypsizygus marmoreus.</title>
        <authorList>
            <person name="Choi I.-G."/>
            <person name="Min B."/>
            <person name="Kim J.-G."/>
            <person name="Kim S."/>
            <person name="Oh Y.-L."/>
            <person name="Kong W.-S."/>
            <person name="Park H."/>
            <person name="Jeong J."/>
            <person name="Song E.-S."/>
        </authorList>
    </citation>
    <scope>NUCLEOTIDE SEQUENCE [LARGE SCALE GENOMIC DNA]</scope>
    <source>
        <strain evidence="2">51987-8</strain>
    </source>
</reference>
<organism evidence="2 3">
    <name type="scientific">Hypsizygus marmoreus</name>
    <name type="common">White beech mushroom</name>
    <name type="synonym">Agaricus marmoreus</name>
    <dbReference type="NCBI Taxonomy" id="39966"/>
    <lineage>
        <taxon>Eukaryota</taxon>
        <taxon>Fungi</taxon>
        <taxon>Dikarya</taxon>
        <taxon>Basidiomycota</taxon>
        <taxon>Agaricomycotina</taxon>
        <taxon>Agaricomycetes</taxon>
        <taxon>Agaricomycetidae</taxon>
        <taxon>Agaricales</taxon>
        <taxon>Tricholomatineae</taxon>
        <taxon>Lyophyllaceae</taxon>
        <taxon>Hypsizygus</taxon>
    </lineage>
</organism>
<dbReference type="AlphaFoldDB" id="A0A369JJJ8"/>
<name>A0A369JJJ8_HYPMA</name>
<comment type="caution">
    <text evidence="2">The sequence shown here is derived from an EMBL/GenBank/DDBJ whole genome shotgun (WGS) entry which is preliminary data.</text>
</comment>
<evidence type="ECO:0000313" key="3">
    <source>
        <dbReference type="Proteomes" id="UP000076154"/>
    </source>
</evidence>
<keyword evidence="3" id="KW-1185">Reference proteome</keyword>
<gene>
    <name evidence="2" type="ORF">Hypma_013400</name>
</gene>
<sequence length="318" mass="35330">MQRLLDAQEWAGQAVKGTMRTEGMFPTLHTAHRSLSTRIASSRVAGHVDLQSARSAQASGWKQGTVPSRGRQRRTRIYSMDTTSFSTLRPLPYNESIPNDNARPTIPAMAWTIPHDNQRRQQAAQEAEDDTVCRTRRNNHEDARLRLQHTIEDFDGGIASRPPHTAPVPTFEHPRSPIYGQLALLWSRQIDVHSPETTTARPYLLTLATCSTAKRRLPPSSCCGQQLSSSTTSINPSSVWSALDFSSSGAIRFGVQNFTPLTSTVPRQHQDTGHLHDSTATIKVDNRRIFPLHKEHDTMRESASSVPLEGNGGQDRAN</sequence>
<dbReference type="Proteomes" id="UP000076154">
    <property type="component" value="Unassembled WGS sequence"/>
</dbReference>
<accession>A0A369JJJ8</accession>
<dbReference type="InParanoid" id="A0A369JJJ8"/>
<dbReference type="EMBL" id="LUEZ02000079">
    <property type="protein sequence ID" value="RDB19574.1"/>
    <property type="molecule type" value="Genomic_DNA"/>
</dbReference>
<protein>
    <submittedName>
        <fullName evidence="2">Uncharacterized protein</fullName>
    </submittedName>
</protein>
<feature type="region of interest" description="Disordered" evidence="1">
    <location>
        <begin position="295"/>
        <end position="318"/>
    </location>
</feature>
<feature type="region of interest" description="Disordered" evidence="1">
    <location>
        <begin position="52"/>
        <end position="74"/>
    </location>
</feature>
<feature type="compositionally biased region" description="Polar residues" evidence="1">
    <location>
        <begin position="52"/>
        <end position="66"/>
    </location>
</feature>
<evidence type="ECO:0000256" key="1">
    <source>
        <dbReference type="SAM" id="MobiDB-lite"/>
    </source>
</evidence>
<evidence type="ECO:0000313" key="2">
    <source>
        <dbReference type="EMBL" id="RDB19574.1"/>
    </source>
</evidence>